<evidence type="ECO:0000256" key="7">
    <source>
        <dbReference type="SAM" id="MobiDB-lite"/>
    </source>
</evidence>
<dbReference type="SMART" id="SM00028">
    <property type="entry name" value="TPR"/>
    <property type="match status" value="5"/>
</dbReference>
<dbReference type="CDD" id="cd15831">
    <property type="entry name" value="BTAD"/>
    <property type="match status" value="1"/>
</dbReference>
<evidence type="ECO:0000256" key="5">
    <source>
        <dbReference type="PROSITE-ProRule" id="PRU00339"/>
    </source>
</evidence>
<dbReference type="GO" id="GO:0043531">
    <property type="term" value="F:ADP binding"/>
    <property type="evidence" value="ECO:0007669"/>
    <property type="project" value="InterPro"/>
</dbReference>
<dbReference type="PROSITE" id="PS50005">
    <property type="entry name" value="TPR"/>
    <property type="match status" value="1"/>
</dbReference>
<keyword evidence="4" id="KW-0804">Transcription</keyword>
<dbReference type="OrthoDB" id="3275754at2"/>
<evidence type="ECO:0000313" key="10">
    <source>
        <dbReference type="Proteomes" id="UP000014139"/>
    </source>
</evidence>
<evidence type="ECO:0000256" key="6">
    <source>
        <dbReference type="PROSITE-ProRule" id="PRU01091"/>
    </source>
</evidence>
<dbReference type="InterPro" id="IPR051677">
    <property type="entry name" value="AfsR-DnrI-RedD_regulator"/>
</dbReference>
<dbReference type="CDD" id="cd00383">
    <property type="entry name" value="trans_reg_C"/>
    <property type="match status" value="1"/>
</dbReference>
<reference evidence="9 10" key="1">
    <citation type="submission" date="2013-02" db="EMBL/GenBank/DDBJ databases">
        <title>Draft genome sequence of Amycolatopsis vancoresmycina strain DSM 44592T.</title>
        <authorList>
            <person name="Kumar S."/>
            <person name="Kaur N."/>
            <person name="Kaur C."/>
            <person name="Raghava G.P.S."/>
            <person name="Mayilraj S."/>
        </authorList>
    </citation>
    <scope>NUCLEOTIDE SEQUENCE [LARGE SCALE GENOMIC DNA]</scope>
    <source>
        <strain evidence="9 10">DSM 44592</strain>
    </source>
</reference>
<dbReference type="eggNOG" id="COG3629">
    <property type="taxonomic scope" value="Bacteria"/>
</dbReference>
<dbReference type="Pfam" id="PF13424">
    <property type="entry name" value="TPR_12"/>
    <property type="match status" value="2"/>
</dbReference>
<dbReference type="Gene3D" id="3.40.50.300">
    <property type="entry name" value="P-loop containing nucleotide triphosphate hydrolases"/>
    <property type="match status" value="1"/>
</dbReference>
<feature type="region of interest" description="Disordered" evidence="7">
    <location>
        <begin position="268"/>
        <end position="322"/>
    </location>
</feature>
<dbReference type="SUPFAM" id="SSF52540">
    <property type="entry name" value="P-loop containing nucleoside triphosphate hydrolases"/>
    <property type="match status" value="1"/>
</dbReference>
<dbReference type="Pfam" id="PF03704">
    <property type="entry name" value="BTAD"/>
    <property type="match status" value="1"/>
</dbReference>
<dbReference type="PATRIC" id="fig|1292037.4.peg.2554"/>
<comment type="similarity">
    <text evidence="1">Belongs to the AfsR/DnrI/RedD regulatory family.</text>
</comment>
<dbReference type="PANTHER" id="PTHR35807:SF1">
    <property type="entry name" value="TRANSCRIPTIONAL REGULATOR REDD"/>
    <property type="match status" value="1"/>
</dbReference>
<gene>
    <name evidence="9" type="ORF">H480_13379</name>
</gene>
<dbReference type="InterPro" id="IPR005158">
    <property type="entry name" value="BTAD"/>
</dbReference>
<evidence type="ECO:0000313" key="9">
    <source>
        <dbReference type="EMBL" id="EOD68052.1"/>
    </source>
</evidence>
<dbReference type="GO" id="GO:0006355">
    <property type="term" value="P:regulation of DNA-templated transcription"/>
    <property type="evidence" value="ECO:0007669"/>
    <property type="project" value="InterPro"/>
</dbReference>
<dbReference type="GO" id="GO:0003677">
    <property type="term" value="F:DNA binding"/>
    <property type="evidence" value="ECO:0007669"/>
    <property type="project" value="UniProtKB-UniRule"/>
</dbReference>
<dbReference type="InterPro" id="IPR016032">
    <property type="entry name" value="Sig_transdc_resp-reg_C-effctor"/>
</dbReference>
<dbReference type="PROSITE" id="PS51755">
    <property type="entry name" value="OMPR_PHOB"/>
    <property type="match status" value="1"/>
</dbReference>
<evidence type="ECO:0000256" key="2">
    <source>
        <dbReference type="ARBA" id="ARBA00023015"/>
    </source>
</evidence>
<dbReference type="PROSITE" id="PS50293">
    <property type="entry name" value="TPR_REGION"/>
    <property type="match status" value="1"/>
</dbReference>
<feature type="DNA-binding region" description="OmpR/PhoB-type" evidence="6">
    <location>
        <begin position="1"/>
        <end position="97"/>
    </location>
</feature>
<dbReference type="SUPFAM" id="SSF46894">
    <property type="entry name" value="C-terminal effector domain of the bipartite response regulators"/>
    <property type="match status" value="1"/>
</dbReference>
<dbReference type="Pfam" id="PF00486">
    <property type="entry name" value="Trans_reg_C"/>
    <property type="match status" value="1"/>
</dbReference>
<dbReference type="PRINTS" id="PR00364">
    <property type="entry name" value="DISEASERSIST"/>
</dbReference>
<dbReference type="SMART" id="SM00862">
    <property type="entry name" value="Trans_reg_C"/>
    <property type="match status" value="1"/>
</dbReference>
<dbReference type="InterPro" id="IPR011990">
    <property type="entry name" value="TPR-like_helical_dom_sf"/>
</dbReference>
<evidence type="ECO:0000259" key="8">
    <source>
        <dbReference type="PROSITE" id="PS51755"/>
    </source>
</evidence>
<dbReference type="PANTHER" id="PTHR35807">
    <property type="entry name" value="TRANSCRIPTIONAL REGULATOR REDD-RELATED"/>
    <property type="match status" value="1"/>
</dbReference>
<dbReference type="InterPro" id="IPR027417">
    <property type="entry name" value="P-loop_NTPase"/>
</dbReference>
<dbReference type="Gene3D" id="1.10.10.10">
    <property type="entry name" value="Winged helix-like DNA-binding domain superfamily/Winged helix DNA-binding domain"/>
    <property type="match status" value="1"/>
</dbReference>
<name>R1G9J6_9PSEU</name>
<proteinExistence type="inferred from homology"/>
<dbReference type="InterPro" id="IPR019734">
    <property type="entry name" value="TPR_rpt"/>
</dbReference>
<dbReference type="SMART" id="SM01043">
    <property type="entry name" value="BTAD"/>
    <property type="match status" value="1"/>
</dbReference>
<dbReference type="Gene3D" id="1.25.40.10">
    <property type="entry name" value="Tetratricopeptide repeat domain"/>
    <property type="match status" value="2"/>
</dbReference>
<feature type="domain" description="OmpR/PhoB-type" evidence="8">
    <location>
        <begin position="1"/>
        <end position="97"/>
    </location>
</feature>
<keyword evidence="10" id="KW-1185">Reference proteome</keyword>
<dbReference type="GO" id="GO:0000160">
    <property type="term" value="P:phosphorelay signal transduction system"/>
    <property type="evidence" value="ECO:0007669"/>
    <property type="project" value="InterPro"/>
</dbReference>
<protein>
    <submittedName>
        <fullName evidence="9">SARP family transcriptional regulator</fullName>
    </submittedName>
</protein>
<evidence type="ECO:0000256" key="3">
    <source>
        <dbReference type="ARBA" id="ARBA00023125"/>
    </source>
</evidence>
<dbReference type="AlphaFoldDB" id="R1G9J6"/>
<dbReference type="Proteomes" id="UP000014139">
    <property type="component" value="Unassembled WGS sequence"/>
</dbReference>
<dbReference type="EMBL" id="AOUO01000178">
    <property type="protein sequence ID" value="EOD68052.1"/>
    <property type="molecule type" value="Genomic_DNA"/>
</dbReference>
<dbReference type="InterPro" id="IPR036388">
    <property type="entry name" value="WH-like_DNA-bd_sf"/>
</dbReference>
<dbReference type="RefSeq" id="WP_003078144.1">
    <property type="nucleotide sequence ID" value="NZ_AOUO01000178.1"/>
</dbReference>
<evidence type="ECO:0000256" key="4">
    <source>
        <dbReference type="ARBA" id="ARBA00023163"/>
    </source>
</evidence>
<comment type="caution">
    <text evidence="9">The sequence shown here is derived from an EMBL/GenBank/DDBJ whole genome shotgun (WGS) entry which is preliminary data.</text>
</comment>
<keyword evidence="3 6" id="KW-0238">DNA-binding</keyword>
<sequence>MQVQVLGPVRVWRDGEELDLGPPGRRALLGVLALARGRALRRTTLVDALWDGTPPPSATNIIQTHVKHLRRLLDPERHAYARSQRIPTVGDGYALRISPEQNDVERFYRRLQAAEQARLAGRSDQTAAMLGEALGLWRGQPLADLPALGGHPTVLTLFEARRDAVLAYAEALLATGSAAEALPVVIEETATHPLDEALAAVLVRMYTAAGQRDKAFSVYDATRRRLAAELGVAPGPGLAEAHAMLVKETPAPATVVRQAESSAGRLLPAHHRSGRPSAPLKQHLGIGTGAPLRQGHHRVRTAEPDGAGRAPVPRQLPAPPRPFTGRVAELAELTAAMRDQAEPGRTVVTSAIGGTGGIGKTWLALHWAHRHIDRFPDGQLFVNLRGFDPTGDPLPAQTAVRGFLAALHVEPSAIPAELDAQVGLYRSLLAGKRMLLVLDNARDLAQLEPLLPGSPGCAVLVTSRNRMSGLVTAHGAHPLTMDVLPESAARQLLQARIGTQRPAAEPGAVTELVACCGGFPLAMGIVAAQALAHPQFPLAALAAELRDAATRLAALDDPEQGAGVPAVLSWSCRALTPGQARVFGLLGLAPGPDIGLPAAAALTGLPLDEVRRELRALDQVSLVHQHVPGRWRMHDLVRLYAANRAREDQPPADREAALRRVVAFYLHTADAADRFLDPHRPPIRLDPPAPGCLPHPLPDATAALAWFDTEQACLLAAHRVAISNEWHRTVWQLACAVYTFHFRRGHRHDLLAVFQAGASAAEHLPDPVSQIRAHLRLGRAYADLGRLDEAIDHLRRALAVACLHDDRANQALAHHALARAREQRGESRPALEHATHALNLFRTLDDPVWHAATLNLVGWISAQLGEYEQARRNCQAALVLQRRHQDLDGEAITLDSLGYIDHHTGRNRQAVCHYQQALTLRRAIGHTYEVARTLDAVGRPYAALGRADRARAVWREAVELYRQLGRGEDAERVQRQVAGLSLRIAACSGRSSGSG</sequence>
<feature type="repeat" description="TPR" evidence="5">
    <location>
        <begin position="771"/>
        <end position="804"/>
    </location>
</feature>
<dbReference type="InterPro" id="IPR001867">
    <property type="entry name" value="OmpR/PhoB-type_DNA-bd"/>
</dbReference>
<evidence type="ECO:0000256" key="1">
    <source>
        <dbReference type="ARBA" id="ARBA00005820"/>
    </source>
</evidence>
<accession>R1G9J6</accession>
<dbReference type="SUPFAM" id="SSF48452">
    <property type="entry name" value="TPR-like"/>
    <property type="match status" value="2"/>
</dbReference>
<keyword evidence="5" id="KW-0802">TPR repeat</keyword>
<organism evidence="9 10">
    <name type="scientific">Amycolatopsis vancoresmycina DSM 44592</name>
    <dbReference type="NCBI Taxonomy" id="1292037"/>
    <lineage>
        <taxon>Bacteria</taxon>
        <taxon>Bacillati</taxon>
        <taxon>Actinomycetota</taxon>
        <taxon>Actinomycetes</taxon>
        <taxon>Pseudonocardiales</taxon>
        <taxon>Pseudonocardiaceae</taxon>
        <taxon>Amycolatopsis</taxon>
    </lineage>
</organism>
<keyword evidence="2" id="KW-0805">Transcription regulation</keyword>
<dbReference type="eggNOG" id="COG0457">
    <property type="taxonomic scope" value="Bacteria"/>
</dbReference>